<evidence type="ECO:0000256" key="1">
    <source>
        <dbReference type="ARBA" id="ARBA00022737"/>
    </source>
</evidence>
<reference evidence="6" key="1">
    <citation type="submission" date="2019-06" db="EMBL/GenBank/DDBJ databases">
        <authorList>
            <person name="Broberg M."/>
        </authorList>
    </citation>
    <scope>NUCLEOTIDE SEQUENCE [LARGE SCALE GENOMIC DNA]</scope>
</reference>
<dbReference type="AlphaFoldDB" id="A0A9N9UJY0"/>
<dbReference type="PROSITE" id="PS50297">
    <property type="entry name" value="ANK_REP_REGION"/>
    <property type="match status" value="1"/>
</dbReference>
<feature type="repeat" description="ANK" evidence="3">
    <location>
        <begin position="236"/>
        <end position="268"/>
    </location>
</feature>
<gene>
    <name evidence="5" type="ORF">CBYS24578_00014196</name>
</gene>
<dbReference type="OrthoDB" id="426293at2759"/>
<proteinExistence type="predicted"/>
<evidence type="ECO:0000313" key="6">
    <source>
        <dbReference type="Proteomes" id="UP000754883"/>
    </source>
</evidence>
<accession>A0A9N9UJY0</accession>
<dbReference type="InterPro" id="IPR036770">
    <property type="entry name" value="Ankyrin_rpt-contain_sf"/>
</dbReference>
<evidence type="ECO:0000256" key="3">
    <source>
        <dbReference type="PROSITE-ProRule" id="PRU00023"/>
    </source>
</evidence>
<dbReference type="Gene3D" id="1.25.40.20">
    <property type="entry name" value="Ankyrin repeat-containing domain"/>
    <property type="match status" value="1"/>
</dbReference>
<organism evidence="5 6">
    <name type="scientific">Clonostachys byssicola</name>
    <dbReference type="NCBI Taxonomy" id="160290"/>
    <lineage>
        <taxon>Eukaryota</taxon>
        <taxon>Fungi</taxon>
        <taxon>Dikarya</taxon>
        <taxon>Ascomycota</taxon>
        <taxon>Pezizomycotina</taxon>
        <taxon>Sordariomycetes</taxon>
        <taxon>Hypocreomycetidae</taxon>
        <taxon>Hypocreales</taxon>
        <taxon>Bionectriaceae</taxon>
        <taxon>Clonostachys</taxon>
    </lineage>
</organism>
<evidence type="ECO:0000313" key="5">
    <source>
        <dbReference type="EMBL" id="CAG9988785.1"/>
    </source>
</evidence>
<keyword evidence="6" id="KW-1185">Reference proteome</keyword>
<dbReference type="PANTHER" id="PTHR24180">
    <property type="entry name" value="CYCLIN-DEPENDENT KINASE INHIBITOR 2C-RELATED"/>
    <property type="match status" value="1"/>
</dbReference>
<evidence type="ECO:0000256" key="2">
    <source>
        <dbReference type="ARBA" id="ARBA00023043"/>
    </source>
</evidence>
<dbReference type="PANTHER" id="PTHR24180:SF45">
    <property type="entry name" value="POLY [ADP-RIBOSE] POLYMERASE TANKYRASE"/>
    <property type="match status" value="1"/>
</dbReference>
<sequence>MSQSTGNWEHSRLTTVGDMEPLKEEMSRWPLQKQDKVLLLMLNKIFGQNSKGLTLDLTKVIVEHVRVLRKNDLAFLNYQYLEPFMDKAIEDDDVPLMEYLISLSGRLENGQMPSYGWSDRRYQKDIKQVGPRSVSMMRVLVQNGFDIHQRVHGHTTLHFAVASPYTDDESVKLIKFLASRMRSINQIDEHGYTPLHAWLHETQENRWRGKQHVVREITTYLLDNHASLAATAREENEDTPLHFAVQSASHSLVELFLAHGADKDAENTDRKTPRHYAERFQDSTDDDERKVYTLLK</sequence>
<protein>
    <recommendedName>
        <fullName evidence="7">Ankyrin repeat protein</fullName>
    </recommendedName>
</protein>
<dbReference type="EMBL" id="CABFNO020001454">
    <property type="protein sequence ID" value="CAG9988785.1"/>
    <property type="molecule type" value="Genomic_DNA"/>
</dbReference>
<feature type="region of interest" description="Disordered" evidence="4">
    <location>
        <begin position="264"/>
        <end position="289"/>
    </location>
</feature>
<evidence type="ECO:0008006" key="7">
    <source>
        <dbReference type="Google" id="ProtNLM"/>
    </source>
</evidence>
<dbReference type="Pfam" id="PF12796">
    <property type="entry name" value="Ank_2"/>
    <property type="match status" value="1"/>
</dbReference>
<evidence type="ECO:0000256" key="4">
    <source>
        <dbReference type="SAM" id="MobiDB-lite"/>
    </source>
</evidence>
<dbReference type="PROSITE" id="PS50088">
    <property type="entry name" value="ANK_REPEAT"/>
    <property type="match status" value="1"/>
</dbReference>
<comment type="caution">
    <text evidence="5">The sequence shown here is derived from an EMBL/GenBank/DDBJ whole genome shotgun (WGS) entry which is preliminary data.</text>
</comment>
<keyword evidence="2 3" id="KW-0040">ANK repeat</keyword>
<dbReference type="InterPro" id="IPR051637">
    <property type="entry name" value="Ank_repeat_dom-contain_49"/>
</dbReference>
<reference evidence="5 6" key="2">
    <citation type="submission" date="2021-10" db="EMBL/GenBank/DDBJ databases">
        <authorList>
            <person name="Piombo E."/>
        </authorList>
    </citation>
    <scope>NUCLEOTIDE SEQUENCE [LARGE SCALE GENOMIC DNA]</scope>
</reference>
<name>A0A9N9UJY0_9HYPO</name>
<dbReference type="Proteomes" id="UP000754883">
    <property type="component" value="Unassembled WGS sequence"/>
</dbReference>
<dbReference type="SMART" id="SM00248">
    <property type="entry name" value="ANK"/>
    <property type="match status" value="4"/>
</dbReference>
<dbReference type="InterPro" id="IPR002110">
    <property type="entry name" value="Ankyrin_rpt"/>
</dbReference>
<dbReference type="SUPFAM" id="SSF48403">
    <property type="entry name" value="Ankyrin repeat"/>
    <property type="match status" value="1"/>
</dbReference>
<keyword evidence="1" id="KW-0677">Repeat</keyword>